<dbReference type="NCBIfam" id="TIGR00633">
    <property type="entry name" value="xth"/>
    <property type="match status" value="1"/>
</dbReference>
<name>A0A1I2VM28_9BACL</name>
<dbReference type="AlphaFoldDB" id="A0A1I2VM28"/>
<dbReference type="PANTHER" id="PTHR22748">
    <property type="entry name" value="AP ENDONUCLEASE"/>
    <property type="match status" value="1"/>
</dbReference>
<evidence type="ECO:0000313" key="11">
    <source>
        <dbReference type="Proteomes" id="UP000198752"/>
    </source>
</evidence>
<dbReference type="GO" id="GO:0008311">
    <property type="term" value="F:double-stranded DNA 3'-5' DNA exonuclease activity"/>
    <property type="evidence" value="ECO:0007669"/>
    <property type="project" value="TreeGrafter"/>
</dbReference>
<dbReference type="Gene3D" id="3.60.10.10">
    <property type="entry name" value="Endonuclease/exonuclease/phosphatase"/>
    <property type="match status" value="1"/>
</dbReference>
<organism evidence="10 11">
    <name type="scientific">Sporolactobacillus nakayamae</name>
    <dbReference type="NCBI Taxonomy" id="269670"/>
    <lineage>
        <taxon>Bacteria</taxon>
        <taxon>Bacillati</taxon>
        <taxon>Bacillota</taxon>
        <taxon>Bacilli</taxon>
        <taxon>Bacillales</taxon>
        <taxon>Sporolactobacillaceae</taxon>
        <taxon>Sporolactobacillus</taxon>
    </lineage>
</organism>
<reference evidence="11" key="1">
    <citation type="submission" date="2016-10" db="EMBL/GenBank/DDBJ databases">
        <authorList>
            <person name="Varghese N."/>
            <person name="Submissions S."/>
        </authorList>
    </citation>
    <scope>NUCLEOTIDE SEQUENCE [LARGE SCALE GENOMIC DNA]</scope>
    <source>
        <strain evidence="11">ATCC 700379</strain>
    </source>
</reference>
<accession>A0A1I2VM28</accession>
<dbReference type="OrthoDB" id="9803914at2"/>
<dbReference type="Pfam" id="PF03372">
    <property type="entry name" value="Exo_endo_phos"/>
    <property type="match status" value="1"/>
</dbReference>
<dbReference type="InterPro" id="IPR020848">
    <property type="entry name" value="AP_endonuclease_F1_CS"/>
</dbReference>
<evidence type="ECO:0000256" key="6">
    <source>
        <dbReference type="PIRSR" id="PIRSR604808-1"/>
    </source>
</evidence>
<dbReference type="InterPro" id="IPR004808">
    <property type="entry name" value="AP_endonuc_1"/>
</dbReference>
<sequence>MKFISWNVNGFRALQRKMDVFAWLQETGADAFCIQETKLHQDQVQFDTPGYFQYWNDAVRKGYSGTAIVTKNEPLNVTYGMGIEEHDQEGRLITLEYENYFLITVYTPNAKRDLTRLGYRLEWGAAFTKYIKGLDQIKPVIFCGDLNVAHQEIDLTYPKNNNGNSGFTQQERDDFTTLLDNGFVDSYRSLYPEQTGAYSWWSFQFNARQRNIGWRIDYFVTSERLKRKIVDARILRDVIGSDHCPVELELSEYYGRHAGR</sequence>
<dbReference type="PROSITE" id="PS51435">
    <property type="entry name" value="AP_NUCLEASE_F1_4"/>
    <property type="match status" value="1"/>
</dbReference>
<proteinExistence type="inferred from homology"/>
<dbReference type="InterPro" id="IPR005135">
    <property type="entry name" value="Endo/exonuclease/phosphatase"/>
</dbReference>
<dbReference type="GO" id="GO:0003677">
    <property type="term" value="F:DNA binding"/>
    <property type="evidence" value="ECO:0007669"/>
    <property type="project" value="InterPro"/>
</dbReference>
<evidence type="ECO:0000313" key="10">
    <source>
        <dbReference type="EMBL" id="SFG88241.1"/>
    </source>
</evidence>
<dbReference type="InterPro" id="IPR036691">
    <property type="entry name" value="Endo/exonu/phosph_ase_sf"/>
</dbReference>
<evidence type="ECO:0000256" key="4">
    <source>
        <dbReference type="ARBA" id="ARBA00022801"/>
    </source>
</evidence>
<keyword evidence="5 7" id="KW-0460">Magnesium</keyword>
<keyword evidence="7" id="KW-0464">Manganese</keyword>
<dbReference type="GO" id="GO:0008081">
    <property type="term" value="F:phosphoric diester hydrolase activity"/>
    <property type="evidence" value="ECO:0007669"/>
    <property type="project" value="TreeGrafter"/>
</dbReference>
<evidence type="ECO:0000259" key="9">
    <source>
        <dbReference type="Pfam" id="PF03372"/>
    </source>
</evidence>
<dbReference type="PANTHER" id="PTHR22748:SF6">
    <property type="entry name" value="DNA-(APURINIC OR APYRIMIDINIC SITE) ENDONUCLEASE"/>
    <property type="match status" value="1"/>
</dbReference>
<feature type="active site" evidence="6">
    <location>
        <position position="106"/>
    </location>
</feature>
<feature type="binding site" evidence="7">
    <location>
        <position position="242"/>
    </location>
    <ligand>
        <name>Mg(2+)</name>
        <dbReference type="ChEBI" id="CHEBI:18420"/>
        <label>1</label>
    </ligand>
</feature>
<dbReference type="PROSITE" id="PS00728">
    <property type="entry name" value="AP_NUCLEASE_F1_3"/>
    <property type="match status" value="1"/>
</dbReference>
<dbReference type="CDD" id="cd09087">
    <property type="entry name" value="Ape1-like_AP-endo"/>
    <property type="match status" value="1"/>
</dbReference>
<dbReference type="GO" id="GO:0006284">
    <property type="term" value="P:base-excision repair"/>
    <property type="evidence" value="ECO:0007669"/>
    <property type="project" value="TreeGrafter"/>
</dbReference>
<dbReference type="Proteomes" id="UP000198752">
    <property type="component" value="Unassembled WGS sequence"/>
</dbReference>
<dbReference type="EMBL" id="FOOY01000027">
    <property type="protein sequence ID" value="SFG88241.1"/>
    <property type="molecule type" value="Genomic_DNA"/>
</dbReference>
<keyword evidence="4" id="KW-0378">Hydrolase</keyword>
<keyword evidence="3 7" id="KW-0479">Metal-binding</keyword>
<evidence type="ECO:0000256" key="5">
    <source>
        <dbReference type="ARBA" id="ARBA00022842"/>
    </source>
</evidence>
<evidence type="ECO:0000256" key="7">
    <source>
        <dbReference type="PIRSR" id="PIRSR604808-2"/>
    </source>
</evidence>
<feature type="binding site" evidence="7">
    <location>
        <position position="147"/>
    </location>
    <ligand>
        <name>Mg(2+)</name>
        <dbReference type="ChEBI" id="CHEBI:18420"/>
        <label>1</label>
    </ligand>
</feature>
<dbReference type="SUPFAM" id="SSF56219">
    <property type="entry name" value="DNase I-like"/>
    <property type="match status" value="1"/>
</dbReference>
<feature type="binding site" evidence="7">
    <location>
        <position position="7"/>
    </location>
    <ligand>
        <name>Mg(2+)</name>
        <dbReference type="ChEBI" id="CHEBI:18420"/>
        <label>1</label>
    </ligand>
</feature>
<feature type="site" description="Interaction with DNA substrate" evidence="8">
    <location>
        <position position="243"/>
    </location>
</feature>
<evidence type="ECO:0000256" key="3">
    <source>
        <dbReference type="ARBA" id="ARBA00022723"/>
    </source>
</evidence>
<feature type="binding site" evidence="7">
    <location>
        <position position="36"/>
    </location>
    <ligand>
        <name>Mg(2+)</name>
        <dbReference type="ChEBI" id="CHEBI:18420"/>
        <label>1</label>
    </ligand>
</feature>
<dbReference type="STRING" id="269670.SAMN02982927_03077"/>
<keyword evidence="11" id="KW-1185">Reference proteome</keyword>
<feature type="site" description="Important for catalytic activity" evidence="8">
    <location>
        <position position="217"/>
    </location>
</feature>
<dbReference type="RefSeq" id="WP_093674462.1">
    <property type="nucleotide sequence ID" value="NZ_FOOY01000027.1"/>
</dbReference>
<feature type="active site" description="Proton donor/acceptor" evidence="6">
    <location>
        <position position="145"/>
    </location>
</feature>
<dbReference type="NCBIfam" id="TIGR00195">
    <property type="entry name" value="exoDNase_III"/>
    <property type="match status" value="1"/>
</dbReference>
<feature type="active site" description="Proton acceptor" evidence="6">
    <location>
        <position position="243"/>
    </location>
</feature>
<evidence type="ECO:0000256" key="8">
    <source>
        <dbReference type="PIRSR" id="PIRSR604808-3"/>
    </source>
</evidence>
<feature type="binding site" evidence="7">
    <location>
        <position position="243"/>
    </location>
    <ligand>
        <name>Mg(2+)</name>
        <dbReference type="ChEBI" id="CHEBI:18420"/>
        <label>1</label>
    </ligand>
</feature>
<feature type="site" description="Transition state stabilizer" evidence="8">
    <location>
        <position position="147"/>
    </location>
</feature>
<evidence type="ECO:0000256" key="2">
    <source>
        <dbReference type="ARBA" id="ARBA00007092"/>
    </source>
</evidence>
<dbReference type="GO" id="GO:0046872">
    <property type="term" value="F:metal ion binding"/>
    <property type="evidence" value="ECO:0007669"/>
    <property type="project" value="UniProtKB-KW"/>
</dbReference>
<evidence type="ECO:0000256" key="1">
    <source>
        <dbReference type="ARBA" id="ARBA00001936"/>
    </source>
</evidence>
<comment type="cofactor">
    <cofactor evidence="7">
        <name>Mg(2+)</name>
        <dbReference type="ChEBI" id="CHEBI:18420"/>
    </cofactor>
    <cofactor evidence="7">
        <name>Mn(2+)</name>
        <dbReference type="ChEBI" id="CHEBI:29035"/>
    </cofactor>
    <text evidence="7">Probably binds two magnesium or manganese ions per subunit.</text>
</comment>
<gene>
    <name evidence="10" type="ORF">SAMN02982927_03077</name>
</gene>
<comment type="similarity">
    <text evidence="2">Belongs to the DNA repair enzymes AP/ExoA family.</text>
</comment>
<dbReference type="GO" id="GO:0003906">
    <property type="term" value="F:DNA-(apurinic or apyrimidinic site) endonuclease activity"/>
    <property type="evidence" value="ECO:0007669"/>
    <property type="project" value="TreeGrafter"/>
</dbReference>
<protein>
    <submittedName>
        <fullName evidence="10">Exodeoxyribonuclease-3</fullName>
    </submittedName>
</protein>
<comment type="cofactor">
    <cofactor evidence="1">
        <name>Mn(2+)</name>
        <dbReference type="ChEBI" id="CHEBI:29035"/>
    </cofactor>
</comment>
<feature type="binding site" evidence="7">
    <location>
        <position position="145"/>
    </location>
    <ligand>
        <name>Mg(2+)</name>
        <dbReference type="ChEBI" id="CHEBI:18420"/>
        <label>1</label>
    </ligand>
</feature>
<feature type="domain" description="Endonuclease/exonuclease/phosphatase" evidence="9">
    <location>
        <begin position="4"/>
        <end position="243"/>
    </location>
</feature>